<dbReference type="Gene3D" id="1.20.120.1780">
    <property type="entry name" value="UbiA prenyltransferase"/>
    <property type="match status" value="1"/>
</dbReference>
<comment type="catalytic activity">
    <reaction evidence="11">
        <text>all-trans-octaprenyl diphosphate + 4-hydroxybenzoate = 4-hydroxy-3-(all-trans-octaprenyl)benzoate + diphosphate</text>
        <dbReference type="Rhea" id="RHEA:27782"/>
        <dbReference type="ChEBI" id="CHEBI:1617"/>
        <dbReference type="ChEBI" id="CHEBI:17879"/>
        <dbReference type="ChEBI" id="CHEBI:33019"/>
        <dbReference type="ChEBI" id="CHEBI:57711"/>
        <dbReference type="EC" id="2.5.1.39"/>
    </reaction>
</comment>
<comment type="subcellular location">
    <subcellularLocation>
        <location evidence="11">Cell inner membrane</location>
        <topology evidence="11">Multi-pass membrane protein</topology>
    </subcellularLocation>
    <subcellularLocation>
        <location evidence="2">Membrane</location>
        <topology evidence="2">Multi-pass membrane protein</topology>
    </subcellularLocation>
</comment>
<keyword evidence="8 11" id="KW-0812">Transmembrane</keyword>
<evidence type="ECO:0000256" key="5">
    <source>
        <dbReference type="ARBA" id="ARBA00022519"/>
    </source>
</evidence>
<evidence type="ECO:0000256" key="11">
    <source>
        <dbReference type="HAMAP-Rule" id="MF_01635"/>
    </source>
</evidence>
<keyword evidence="9 11" id="KW-1133">Transmembrane helix</keyword>
<dbReference type="Proteomes" id="UP000282483">
    <property type="component" value="Chromosome"/>
</dbReference>
<feature type="transmembrane region" description="Helical" evidence="11">
    <location>
        <begin position="21"/>
        <end position="40"/>
    </location>
</feature>
<evidence type="ECO:0000256" key="7">
    <source>
        <dbReference type="ARBA" id="ARBA00022688"/>
    </source>
</evidence>
<dbReference type="InterPro" id="IPR044878">
    <property type="entry name" value="UbiA_sf"/>
</dbReference>
<keyword evidence="7 11" id="KW-0831">Ubiquinone biosynthesis</keyword>
<evidence type="ECO:0000256" key="4">
    <source>
        <dbReference type="ARBA" id="ARBA00022475"/>
    </source>
</evidence>
<evidence type="ECO:0000256" key="8">
    <source>
        <dbReference type="ARBA" id="ARBA00022692"/>
    </source>
</evidence>
<gene>
    <name evidence="11 13" type="primary">ubiA</name>
    <name evidence="13" type="ORF">RVIR1_07440</name>
</gene>
<name>A0A2Z5UW70_9COXI</name>
<evidence type="ECO:0000313" key="14">
    <source>
        <dbReference type="Proteomes" id="UP000282483"/>
    </source>
</evidence>
<keyword evidence="5 11" id="KW-0997">Cell inner membrane</keyword>
<evidence type="ECO:0000313" key="13">
    <source>
        <dbReference type="EMBL" id="BBB15233.1"/>
    </source>
</evidence>
<keyword evidence="14" id="KW-1185">Reference proteome</keyword>
<feature type="transmembrane region" description="Helical" evidence="11">
    <location>
        <begin position="209"/>
        <end position="231"/>
    </location>
</feature>
<dbReference type="CDD" id="cd13959">
    <property type="entry name" value="PT_UbiA_COQ2"/>
    <property type="match status" value="1"/>
</dbReference>
<evidence type="ECO:0000256" key="12">
    <source>
        <dbReference type="NCBIfam" id="TIGR01474"/>
    </source>
</evidence>
<dbReference type="AlphaFoldDB" id="A0A2Z5UW70"/>
<dbReference type="PANTHER" id="PTHR11048:SF28">
    <property type="entry name" value="4-HYDROXYBENZOATE POLYPRENYLTRANSFERASE, MITOCHONDRIAL"/>
    <property type="match status" value="1"/>
</dbReference>
<feature type="transmembrane region" description="Helical" evidence="11">
    <location>
        <begin position="142"/>
        <end position="160"/>
    </location>
</feature>
<comment type="function">
    <text evidence="11">Catalyzes the prenylation of para-hydroxybenzoate (PHB) with an all-trans polyprenyl group. Mediates the second step in the final reaction sequence of ubiquinone-8 (UQ-8) biosynthesis, which is the condensation of the polyisoprenoid side chain with PHB, generating the first membrane-bound Q intermediate 3-octaprenyl-4-hydroxybenzoate.</text>
</comment>
<feature type="transmembrane region" description="Helical" evidence="11">
    <location>
        <begin position="237"/>
        <end position="255"/>
    </location>
</feature>
<accession>A0A2Z5UW70</accession>
<keyword evidence="11" id="KW-0460">Magnesium</keyword>
<organism evidence="13 14">
    <name type="scientific">Candidatus Rickettsiella viridis</name>
    <dbReference type="NCBI Taxonomy" id="676208"/>
    <lineage>
        <taxon>Bacteria</taxon>
        <taxon>Pseudomonadati</taxon>
        <taxon>Pseudomonadota</taxon>
        <taxon>Gammaproteobacteria</taxon>
        <taxon>Legionellales</taxon>
        <taxon>Coxiellaceae</taxon>
        <taxon>Rickettsiella</taxon>
    </lineage>
</organism>
<dbReference type="HAMAP" id="MF_01635">
    <property type="entry name" value="UbiA"/>
    <property type="match status" value="1"/>
</dbReference>
<dbReference type="KEGG" id="rvi:RVIR1_07440"/>
<comment type="pathway">
    <text evidence="11">Cofactor biosynthesis; ubiquinone biosynthesis.</text>
</comment>
<comment type="cofactor">
    <cofactor evidence="1 11">
        <name>Mg(2+)</name>
        <dbReference type="ChEBI" id="CHEBI:18420"/>
    </cofactor>
</comment>
<dbReference type="RefSeq" id="WP_126322704.1">
    <property type="nucleotide sequence ID" value="NZ_AP018005.1"/>
</dbReference>
<dbReference type="InterPro" id="IPR039653">
    <property type="entry name" value="Prenyltransferase"/>
</dbReference>
<reference evidence="13 14" key="1">
    <citation type="submission" date="2017-03" db="EMBL/GenBank/DDBJ databases">
        <title>The genome sequence of Candidatus Rickettsiella viridis.</title>
        <authorList>
            <person name="Nikoh N."/>
            <person name="Tsuchida T."/>
            <person name="Yamaguchi K."/>
            <person name="Maeda T."/>
            <person name="Shigenobu S."/>
            <person name="Fukatsu T."/>
        </authorList>
    </citation>
    <scope>NUCLEOTIDE SEQUENCE [LARGE SCALE GENOMIC DNA]</scope>
    <source>
        <strain evidence="13 14">Ap-RA04</strain>
    </source>
</reference>
<dbReference type="OrthoDB" id="9782418at2"/>
<evidence type="ECO:0000256" key="3">
    <source>
        <dbReference type="ARBA" id="ARBA00005985"/>
    </source>
</evidence>
<keyword evidence="6 11" id="KW-0808">Transferase</keyword>
<dbReference type="FunFam" id="1.10.357.140:FF:000008">
    <property type="entry name" value="4-hydroxybenzoate octaprenyltransferase"/>
    <property type="match status" value="1"/>
</dbReference>
<evidence type="ECO:0000256" key="1">
    <source>
        <dbReference type="ARBA" id="ARBA00001946"/>
    </source>
</evidence>
<sequence>MKQLTRRLRPYAHLLRLHQPIGGFLLLWPTLWALCLAGEGHPSWKLVFLFSLGTFLTRGLGCVASDIADRHFDGLVARTKKRPLVTGEVGLKEAFALLLLSCILALGVVLQLNALTIKLSIIGLALALIYPYAKRVTYWPQGVLGLAFSWGIPMAFAAQMNQVPAIAWLLFITAVLWPLAYDTMYAMVDREDDRHIGVKSTALLLGRHDRLFIAAIQTSFMALLILLGFLLKLQASYYLFLSLAASLFVYQHYLIKDRNPERCFRAFLNNSWVGALLLLGFVLGMHPL</sequence>
<evidence type="ECO:0000256" key="6">
    <source>
        <dbReference type="ARBA" id="ARBA00022679"/>
    </source>
</evidence>
<evidence type="ECO:0000256" key="10">
    <source>
        <dbReference type="ARBA" id="ARBA00023136"/>
    </source>
</evidence>
<dbReference type="FunFam" id="1.20.120.1780:FF:000001">
    <property type="entry name" value="4-hydroxybenzoate octaprenyltransferase"/>
    <property type="match status" value="1"/>
</dbReference>
<dbReference type="GO" id="GO:0008412">
    <property type="term" value="F:4-hydroxybenzoate polyprenyltransferase activity"/>
    <property type="evidence" value="ECO:0007669"/>
    <property type="project" value="UniProtKB-UniRule"/>
</dbReference>
<dbReference type="GO" id="GO:0005886">
    <property type="term" value="C:plasma membrane"/>
    <property type="evidence" value="ECO:0007669"/>
    <property type="project" value="UniProtKB-SubCell"/>
</dbReference>
<protein>
    <recommendedName>
        <fullName evidence="11 12">4-hydroxybenzoate octaprenyltransferase</fullName>
        <ecNumber evidence="11 12">2.5.1.39</ecNumber>
    </recommendedName>
    <alternativeName>
        <fullName evidence="11">4-HB polyprenyltransferase</fullName>
    </alternativeName>
</protein>
<keyword evidence="10 11" id="KW-0472">Membrane</keyword>
<feature type="transmembrane region" description="Helical" evidence="11">
    <location>
        <begin position="267"/>
        <end position="286"/>
    </location>
</feature>
<dbReference type="InterPro" id="IPR006370">
    <property type="entry name" value="HB_polyprenyltransferase-like"/>
</dbReference>
<evidence type="ECO:0000256" key="2">
    <source>
        <dbReference type="ARBA" id="ARBA00004141"/>
    </source>
</evidence>
<dbReference type="EMBL" id="AP018005">
    <property type="protein sequence ID" value="BBB15233.1"/>
    <property type="molecule type" value="Genomic_DNA"/>
</dbReference>
<evidence type="ECO:0000256" key="9">
    <source>
        <dbReference type="ARBA" id="ARBA00022989"/>
    </source>
</evidence>
<proteinExistence type="inferred from homology"/>
<dbReference type="PANTHER" id="PTHR11048">
    <property type="entry name" value="PRENYLTRANSFERASES"/>
    <property type="match status" value="1"/>
</dbReference>
<comment type="similarity">
    <text evidence="3 11">Belongs to the UbiA prenyltransferase family.</text>
</comment>
<feature type="transmembrane region" description="Helical" evidence="11">
    <location>
        <begin position="89"/>
        <end position="109"/>
    </location>
</feature>
<dbReference type="InterPro" id="IPR000537">
    <property type="entry name" value="UbiA_prenyltransferase"/>
</dbReference>
<dbReference type="EC" id="2.5.1.39" evidence="11 12"/>
<feature type="transmembrane region" description="Helical" evidence="11">
    <location>
        <begin position="166"/>
        <end position="188"/>
    </location>
</feature>
<dbReference type="NCBIfam" id="TIGR01474">
    <property type="entry name" value="ubiA_proteo"/>
    <property type="match status" value="1"/>
</dbReference>
<dbReference type="Pfam" id="PF01040">
    <property type="entry name" value="UbiA"/>
    <property type="match status" value="1"/>
</dbReference>
<dbReference type="Gene3D" id="1.10.357.140">
    <property type="entry name" value="UbiA prenyltransferase"/>
    <property type="match status" value="1"/>
</dbReference>
<dbReference type="GO" id="GO:0006744">
    <property type="term" value="P:ubiquinone biosynthetic process"/>
    <property type="evidence" value="ECO:0007669"/>
    <property type="project" value="UniProtKB-UniRule"/>
</dbReference>
<dbReference type="UniPathway" id="UPA00232"/>
<keyword evidence="4 11" id="KW-1003">Cell membrane</keyword>